<dbReference type="Proteomes" id="UP000198817">
    <property type="component" value="Unassembled WGS sequence"/>
</dbReference>
<dbReference type="Gene3D" id="3.90.1150.10">
    <property type="entry name" value="Aspartate Aminotransferase, domain 1"/>
    <property type="match status" value="1"/>
</dbReference>
<dbReference type="EMBL" id="FPBT01000004">
    <property type="protein sequence ID" value="SFU42590.1"/>
    <property type="molecule type" value="Genomic_DNA"/>
</dbReference>
<dbReference type="PANTHER" id="PTHR43586">
    <property type="entry name" value="CYSTEINE DESULFURASE"/>
    <property type="match status" value="1"/>
</dbReference>
<dbReference type="AlphaFoldDB" id="A0A1I7G2A5"/>
<keyword evidence="5" id="KW-1185">Reference proteome</keyword>
<dbReference type="InterPro" id="IPR015422">
    <property type="entry name" value="PyrdxlP-dep_Trfase_small"/>
</dbReference>
<reference evidence="4 5" key="1">
    <citation type="submission" date="2016-10" db="EMBL/GenBank/DDBJ databases">
        <authorList>
            <person name="de Groot N.N."/>
        </authorList>
    </citation>
    <scope>NUCLEOTIDE SEQUENCE [LARGE SCALE GENOMIC DNA]</scope>
    <source>
        <strain evidence="4 5">KHGC13</strain>
    </source>
</reference>
<evidence type="ECO:0000259" key="3">
    <source>
        <dbReference type="Pfam" id="PF00266"/>
    </source>
</evidence>
<accession>A0A1I7G2A5</accession>
<name>A0A1I7G2A5_9FIRM</name>
<sequence>MNTEIKGVPFSDEYQKSLEEKFCFADVDPEYGHRLFFENSGGSLHLRKAVEAKAMLEAFPDCPERNRGRGYELSYYVAEGTKEIMEVIFGAHSGALISELSASQCMFQAVTTIMENAKWGTNAVTTLLEHPSAHDAVEYACVKTGREFRTIPANPETGGIEVEEVLKHVDKDTVLVSIMAASNISGNIMDIKEISRRVHEINPDIYVVADAVQHAPHALIDVEDWDVDVSNFAPYKFFSVRGCGYAYVSPRVATMFHPRLKCKDADIWQLGTPAPGNFAAMMEVIRYVAEIGDHFEPGLKTLRERYTAGMNRIHLQERALLYRMLEGTDEVPGLRHIPGVLIHTDIEDLTKKDLIVAMGIQGISLPELAEEYMKRGITVFERMKSSPYSERIISTIGVKEEGAIRVSPLHCYGTKDIDEYLKITKDIAESVRR</sequence>
<protein>
    <submittedName>
        <fullName evidence="4">Selenocysteine lyase/Cysteine desulfurase</fullName>
    </submittedName>
</protein>
<comment type="cofactor">
    <cofactor evidence="1">
        <name>pyridoxal 5'-phosphate</name>
        <dbReference type="ChEBI" id="CHEBI:597326"/>
    </cofactor>
</comment>
<dbReference type="InterPro" id="IPR000192">
    <property type="entry name" value="Aminotrans_V_dom"/>
</dbReference>
<evidence type="ECO:0000256" key="1">
    <source>
        <dbReference type="ARBA" id="ARBA00001933"/>
    </source>
</evidence>
<evidence type="ECO:0000313" key="5">
    <source>
        <dbReference type="Proteomes" id="UP000198817"/>
    </source>
</evidence>
<dbReference type="Pfam" id="PF00266">
    <property type="entry name" value="Aminotran_5"/>
    <property type="match status" value="1"/>
</dbReference>
<dbReference type="OrthoDB" id="7801625at2"/>
<dbReference type="RefSeq" id="WP_090470397.1">
    <property type="nucleotide sequence ID" value="NZ_FOWF01000004.1"/>
</dbReference>
<dbReference type="GO" id="GO:0016829">
    <property type="term" value="F:lyase activity"/>
    <property type="evidence" value="ECO:0007669"/>
    <property type="project" value="UniProtKB-KW"/>
</dbReference>
<organism evidence="4 5">
    <name type="scientific">Eubacterium pyruvativorans</name>
    <dbReference type="NCBI Taxonomy" id="155865"/>
    <lineage>
        <taxon>Bacteria</taxon>
        <taxon>Bacillati</taxon>
        <taxon>Bacillota</taxon>
        <taxon>Clostridia</taxon>
        <taxon>Eubacteriales</taxon>
        <taxon>Eubacteriaceae</taxon>
        <taxon>Eubacterium</taxon>
    </lineage>
</organism>
<keyword evidence="4" id="KW-0456">Lyase</keyword>
<evidence type="ECO:0000313" key="4">
    <source>
        <dbReference type="EMBL" id="SFU42590.1"/>
    </source>
</evidence>
<dbReference type="InterPro" id="IPR015424">
    <property type="entry name" value="PyrdxlP-dep_Trfase"/>
</dbReference>
<dbReference type="STRING" id="155865.SAMN05216515_10420"/>
<dbReference type="InterPro" id="IPR015421">
    <property type="entry name" value="PyrdxlP-dep_Trfase_major"/>
</dbReference>
<dbReference type="PANTHER" id="PTHR43586:SF8">
    <property type="entry name" value="CYSTEINE DESULFURASE 1, CHLOROPLASTIC"/>
    <property type="match status" value="1"/>
</dbReference>
<keyword evidence="2" id="KW-0663">Pyridoxal phosphate</keyword>
<proteinExistence type="predicted"/>
<evidence type="ECO:0000256" key="2">
    <source>
        <dbReference type="ARBA" id="ARBA00022898"/>
    </source>
</evidence>
<gene>
    <name evidence="4" type="ORF">SAMN05216508_104111</name>
</gene>
<dbReference type="SUPFAM" id="SSF53383">
    <property type="entry name" value="PLP-dependent transferases"/>
    <property type="match status" value="1"/>
</dbReference>
<dbReference type="Gene3D" id="3.40.640.10">
    <property type="entry name" value="Type I PLP-dependent aspartate aminotransferase-like (Major domain)"/>
    <property type="match status" value="1"/>
</dbReference>
<feature type="domain" description="Aminotransferase class V" evidence="3">
    <location>
        <begin position="88"/>
        <end position="292"/>
    </location>
</feature>